<evidence type="ECO:0000313" key="1">
    <source>
        <dbReference type="EMBL" id="MPR31712.1"/>
    </source>
</evidence>
<dbReference type="Proteomes" id="UP000403266">
    <property type="component" value="Unassembled WGS sequence"/>
</dbReference>
<accession>A0A5N7MXN2</accession>
<evidence type="ECO:0000313" key="2">
    <source>
        <dbReference type="Proteomes" id="UP000403266"/>
    </source>
</evidence>
<keyword evidence="2" id="KW-1185">Reference proteome</keyword>
<dbReference type="AlphaFoldDB" id="A0A5N7MXN2"/>
<gene>
    <name evidence="1" type="ORF">FS320_44625</name>
</gene>
<protein>
    <submittedName>
        <fullName evidence="1">Uncharacterized protein</fullName>
    </submittedName>
</protein>
<organism evidence="1 2">
    <name type="scientific">Microvirga tunisiensis</name>
    <dbReference type="NCBI Taxonomy" id="2108360"/>
    <lineage>
        <taxon>Bacteria</taxon>
        <taxon>Pseudomonadati</taxon>
        <taxon>Pseudomonadota</taxon>
        <taxon>Alphaproteobacteria</taxon>
        <taxon>Hyphomicrobiales</taxon>
        <taxon>Methylobacteriaceae</taxon>
        <taxon>Microvirga</taxon>
    </lineage>
</organism>
<reference evidence="1 2" key="1">
    <citation type="journal article" date="2019" name="Syst. Appl. Microbiol.">
        <title>Microvirga tunisiensis sp. nov., a root nodule symbiotic bacterium isolated from Lupinus micranthus and L. luteus grown in Northern Tunisia.</title>
        <authorList>
            <person name="Msaddak A."/>
            <person name="Rejili M."/>
            <person name="Duran D."/>
            <person name="Mars M."/>
            <person name="Palacios J.M."/>
            <person name="Ruiz-Argueso T."/>
            <person name="Rey L."/>
            <person name="Imperial J."/>
        </authorList>
    </citation>
    <scope>NUCLEOTIDE SEQUENCE [LARGE SCALE GENOMIC DNA]</scope>
    <source>
        <strain evidence="1 2">Lmie10</strain>
    </source>
</reference>
<dbReference type="OrthoDB" id="8016868at2"/>
<comment type="caution">
    <text evidence="1">The sequence shown here is derived from an EMBL/GenBank/DDBJ whole genome shotgun (WGS) entry which is preliminary data.</text>
</comment>
<dbReference type="RefSeq" id="WP_152718803.1">
    <property type="nucleotide sequence ID" value="NZ_VOSJ01000150.1"/>
</dbReference>
<sequence length="110" mass="11973">MLDLKRTRELSGQRLVLVPESVIRAEPRLTNALLVSACDGVRVTPRERFILLSHLAEIGGTASLEACTEWLAGSSDPAGAVLRLAAERVLMIALDRPINLQSEVSLAAWR</sequence>
<name>A0A5N7MXN2_9HYPH</name>
<proteinExistence type="predicted"/>
<dbReference type="EMBL" id="VOSK01000934">
    <property type="protein sequence ID" value="MPR31712.1"/>
    <property type="molecule type" value="Genomic_DNA"/>
</dbReference>